<evidence type="ECO:0000313" key="4">
    <source>
        <dbReference type="EnsemblPlants" id="KQJ83703"/>
    </source>
</evidence>
<evidence type="ECO:0000313" key="3">
    <source>
        <dbReference type="EMBL" id="KQJ83703.1"/>
    </source>
</evidence>
<dbReference type="HOGENOM" id="CLU_061910_0_0_1"/>
<dbReference type="InterPro" id="IPR058941">
    <property type="entry name" value="HTH_AT3G52170-like"/>
</dbReference>
<reference evidence="3 4" key="1">
    <citation type="journal article" date="2010" name="Nature">
        <title>Genome sequencing and analysis of the model grass Brachypodium distachyon.</title>
        <authorList>
            <consortium name="International Brachypodium Initiative"/>
        </authorList>
    </citation>
    <scope>NUCLEOTIDE SEQUENCE [LARGE SCALE GENOMIC DNA]</scope>
    <source>
        <strain evidence="3 4">Bd21</strain>
    </source>
</reference>
<dbReference type="Pfam" id="PF25896">
    <property type="entry name" value="HTH_AT3G52170"/>
    <property type="match status" value="1"/>
</dbReference>
<dbReference type="GeneID" id="100830379"/>
<reference evidence="4" key="3">
    <citation type="submission" date="2018-08" db="UniProtKB">
        <authorList>
            <consortium name="EnsemblPlants"/>
        </authorList>
    </citation>
    <scope>IDENTIFICATION</scope>
    <source>
        <strain evidence="4">cv. Bd21</strain>
    </source>
</reference>
<dbReference type="OMA" id="SECHGKT"/>
<dbReference type="RefSeq" id="XP_003580180.1">
    <property type="nucleotide sequence ID" value="XM_003580132.4"/>
</dbReference>
<evidence type="ECO:0000256" key="1">
    <source>
        <dbReference type="SAM" id="MobiDB-lite"/>
    </source>
</evidence>
<name>I1IZW4_BRADI</name>
<evidence type="ECO:0000259" key="2">
    <source>
        <dbReference type="Pfam" id="PF25896"/>
    </source>
</evidence>
<dbReference type="InterPro" id="IPR058942">
    <property type="entry name" value="AT3G52170-like"/>
</dbReference>
<dbReference type="PANTHER" id="PTHR34568">
    <property type="entry name" value="RRM DOMAIN-CONTAINING PROTEIN"/>
    <property type="match status" value="1"/>
</dbReference>
<feature type="compositionally biased region" description="Basic and acidic residues" evidence="1">
    <location>
        <begin position="113"/>
        <end position="126"/>
    </location>
</feature>
<reference evidence="3" key="2">
    <citation type="submission" date="2017-06" db="EMBL/GenBank/DDBJ databases">
        <title>WGS assembly of Brachypodium distachyon.</title>
        <authorList>
            <consortium name="The International Brachypodium Initiative"/>
            <person name="Lucas S."/>
            <person name="Harmon-Smith M."/>
            <person name="Lail K."/>
            <person name="Tice H."/>
            <person name="Grimwood J."/>
            <person name="Bruce D."/>
            <person name="Barry K."/>
            <person name="Shu S."/>
            <person name="Lindquist E."/>
            <person name="Wang M."/>
            <person name="Pitluck S."/>
            <person name="Vogel J.P."/>
            <person name="Garvin D.F."/>
            <person name="Mockler T.C."/>
            <person name="Schmutz J."/>
            <person name="Rokhsar D."/>
            <person name="Bevan M.W."/>
        </authorList>
    </citation>
    <scope>NUCLEOTIDE SEQUENCE</scope>
    <source>
        <strain evidence="3">Bd21</strain>
    </source>
</reference>
<dbReference type="EMBL" id="CM000884">
    <property type="protein sequence ID" value="KQJ83703.1"/>
    <property type="molecule type" value="Genomic_DNA"/>
</dbReference>
<feature type="compositionally biased region" description="Polar residues" evidence="1">
    <location>
        <begin position="127"/>
        <end position="138"/>
    </location>
</feature>
<dbReference type="KEGG" id="bdi:100830379"/>
<dbReference type="ExpressionAtlas" id="I1IZW4">
    <property type="expression patterns" value="baseline"/>
</dbReference>
<protein>
    <recommendedName>
        <fullName evidence="2">AT3G52170-like helix-turn-helix domain-containing protein</fullName>
    </recommendedName>
</protein>
<dbReference type="EnsemblPlants" id="KQJ83703">
    <property type="protein sequence ID" value="KQJ83703"/>
    <property type="gene ID" value="BRADI_5g16360v3"/>
</dbReference>
<proteinExistence type="predicted"/>
<dbReference type="Proteomes" id="UP000008810">
    <property type="component" value="Chromosome 5"/>
</dbReference>
<organism evidence="3">
    <name type="scientific">Brachypodium distachyon</name>
    <name type="common">Purple false brome</name>
    <name type="synonym">Trachynia distachya</name>
    <dbReference type="NCBI Taxonomy" id="15368"/>
    <lineage>
        <taxon>Eukaryota</taxon>
        <taxon>Viridiplantae</taxon>
        <taxon>Streptophyta</taxon>
        <taxon>Embryophyta</taxon>
        <taxon>Tracheophyta</taxon>
        <taxon>Spermatophyta</taxon>
        <taxon>Magnoliopsida</taxon>
        <taxon>Liliopsida</taxon>
        <taxon>Poales</taxon>
        <taxon>Poaceae</taxon>
        <taxon>BOP clade</taxon>
        <taxon>Pooideae</taxon>
        <taxon>Stipodae</taxon>
        <taxon>Brachypodieae</taxon>
        <taxon>Brachypodium</taxon>
    </lineage>
</organism>
<evidence type="ECO:0000313" key="5">
    <source>
        <dbReference type="Proteomes" id="UP000008810"/>
    </source>
</evidence>
<feature type="domain" description="AT3G52170-like helix-turn-helix" evidence="2">
    <location>
        <begin position="55"/>
        <end position="104"/>
    </location>
</feature>
<dbReference type="OrthoDB" id="1930826at2759"/>
<sequence>MQASAARFCFSSASKKVIADVSYTVARSCYGPLRGKTHVASLSAQDPPNVQKRVTKQERRARVEEFVQNYRASHEGKFPCASSVRQQVGGSYYVARALLQELEYNSRLKSDARNDSLESDDFKETHGLNNTDLSTRDASTGFEGINEEVAKTSESLDFKTQLSECHGKTGPIKSDLSSSISLEHKCGPMAASDQTESNKMMKAETLESSKHVHGGSTETNLWGSLKSFAEGVRIFWKNL</sequence>
<accession>I1IZW4</accession>
<keyword evidence="5" id="KW-1185">Reference proteome</keyword>
<dbReference type="AlphaFoldDB" id="I1IZW4"/>
<gene>
    <name evidence="4" type="primary">LOC100830379</name>
    <name evidence="3" type="ORF">BRADI_5g16360v3</name>
</gene>
<dbReference type="Gramene" id="KQJ83703">
    <property type="protein sequence ID" value="KQJ83703"/>
    <property type="gene ID" value="BRADI_5g16360v3"/>
</dbReference>
<feature type="region of interest" description="Disordered" evidence="1">
    <location>
        <begin position="113"/>
        <end position="138"/>
    </location>
</feature>
<dbReference type="eggNOG" id="ENOG502S4TR">
    <property type="taxonomic scope" value="Eukaryota"/>
</dbReference>
<dbReference type="STRING" id="15368.I1IZW4"/>
<dbReference type="PANTHER" id="PTHR34568:SF3">
    <property type="match status" value="1"/>
</dbReference>